<feature type="non-terminal residue" evidence="1">
    <location>
        <position position="1"/>
    </location>
</feature>
<protein>
    <submittedName>
        <fullName evidence="1">Uncharacterized protein</fullName>
    </submittedName>
</protein>
<gene>
    <name evidence="1" type="ORF">S01H1_23822</name>
</gene>
<organism evidence="1">
    <name type="scientific">marine sediment metagenome</name>
    <dbReference type="NCBI Taxonomy" id="412755"/>
    <lineage>
        <taxon>unclassified sequences</taxon>
        <taxon>metagenomes</taxon>
        <taxon>ecological metagenomes</taxon>
    </lineage>
</organism>
<name>X0UHQ5_9ZZZZ</name>
<dbReference type="AlphaFoldDB" id="X0UHQ5"/>
<evidence type="ECO:0000313" key="1">
    <source>
        <dbReference type="EMBL" id="GAF88035.1"/>
    </source>
</evidence>
<dbReference type="EMBL" id="BARS01013901">
    <property type="protein sequence ID" value="GAF88035.1"/>
    <property type="molecule type" value="Genomic_DNA"/>
</dbReference>
<sequence length="72" mass="7847">ILFVRQKYALVASGLFDGGDNVLDRHAESCYQPGAAAWRFRQLEVVGISADGNADGVYLRKALASVEGVDRY</sequence>
<accession>X0UHQ5</accession>
<reference evidence="1" key="1">
    <citation type="journal article" date="2014" name="Front. Microbiol.">
        <title>High frequency of phylogenetically diverse reductive dehalogenase-homologous genes in deep subseafloor sedimentary metagenomes.</title>
        <authorList>
            <person name="Kawai M."/>
            <person name="Futagami T."/>
            <person name="Toyoda A."/>
            <person name="Takaki Y."/>
            <person name="Nishi S."/>
            <person name="Hori S."/>
            <person name="Arai W."/>
            <person name="Tsubouchi T."/>
            <person name="Morono Y."/>
            <person name="Uchiyama I."/>
            <person name="Ito T."/>
            <person name="Fujiyama A."/>
            <person name="Inagaki F."/>
            <person name="Takami H."/>
        </authorList>
    </citation>
    <scope>NUCLEOTIDE SEQUENCE</scope>
    <source>
        <strain evidence="1">Expedition CK06-06</strain>
    </source>
</reference>
<comment type="caution">
    <text evidence="1">The sequence shown here is derived from an EMBL/GenBank/DDBJ whole genome shotgun (WGS) entry which is preliminary data.</text>
</comment>
<proteinExistence type="predicted"/>